<keyword evidence="2" id="KW-0812">Transmembrane</keyword>
<dbReference type="InterPro" id="IPR011990">
    <property type="entry name" value="TPR-like_helical_dom_sf"/>
</dbReference>
<sequence length="861" mass="91552">MPARTFRSSAALRVLLLWLAAATLVHAQSAHWSPSGGTLEVGKVDTLSLVFDDCEPKSDPVLPQVPNLTLQQEGKSSSFSMVNFKTSRSITYTYAAQLTAKQSVDIPAFDVPTDKGTIHVPAAHYDPADATIGSSQQPASDVVHARLLVPRHPLWAGQVFPVTYELEVRRDYYNQILSNPEWNPAPLAAEDWVKPTRASGNTTLRIPFTTRAYAKDPGTYTLGPVQQQVSVQTGTTQGFFFSQPVLETLAVPSDQPTIVVKPLPKPAPAGFAGAVGQFTFTSKVIPHKARVGDPITWTLTLKGTGNWPDIGGVPARSVPQSFEVIQPQAKRTMEDNKLFDGSVSEDVVMIPKQPGLYTLPSVTFSYFDPETGGYKTITTEPVTLDIEGAAPAPTTPTAAGATVTGAAQPPPSGPVSQATIPSGPPTSPNQPALLPSDPEAGRANAWRPVSTGVAAGLFTLPFVALLAGWMVLATLRAKELDPARPRREAARRLNATLEAMLAGDLAKTPGEPLRGALRAWQRDTAALLGLATAAPSADELTASGAPDAEAFAALWRETEAALYGEHGPLPADWVSRALDAVSRHAVPAFRAASLFKPRHLAPWFFAAAALLALAGAAPALRAATKGDVETTDPAKAYAAGDFLQAATAWQHRVDAHPTDWRARNNLGLALLQQGQAETAVSQLAVAFLHAPTSTRVLSNFRLAMQDARLSPDVLGELAMEHPLSDLARLASPAGWQLVLVLAAILAAFALGLALLRGYGRRIPGVRWISPALLGVALLATALSVMCLGAYGLSADRNATLVAHTTTLYSIPTEAETAQKTSALSAGVMGRVDREFLGWRHVTFPGGQAGWVRREDLVMLWR</sequence>
<feature type="transmembrane region" description="Helical" evidence="2">
    <location>
        <begin position="733"/>
        <end position="755"/>
    </location>
</feature>
<feature type="transmembrane region" description="Helical" evidence="2">
    <location>
        <begin position="600"/>
        <end position="620"/>
    </location>
</feature>
<comment type="caution">
    <text evidence="3">The sequence shown here is derived from an EMBL/GenBank/DDBJ whole genome shotgun (WGS) entry which is preliminary data.</text>
</comment>
<dbReference type="EMBL" id="MLJW01000044">
    <property type="protein sequence ID" value="OIR06327.1"/>
    <property type="molecule type" value="Genomic_DNA"/>
</dbReference>
<keyword evidence="2" id="KW-1133">Transmembrane helix</keyword>
<evidence type="ECO:0000313" key="3">
    <source>
        <dbReference type="EMBL" id="OIR06327.1"/>
    </source>
</evidence>
<dbReference type="Gene3D" id="1.25.40.10">
    <property type="entry name" value="Tetratricopeptide repeat domain"/>
    <property type="match status" value="1"/>
</dbReference>
<evidence type="ECO:0000256" key="2">
    <source>
        <dbReference type="SAM" id="Phobius"/>
    </source>
</evidence>
<feature type="transmembrane region" description="Helical" evidence="2">
    <location>
        <begin position="767"/>
        <end position="792"/>
    </location>
</feature>
<gene>
    <name evidence="3" type="ORF">GALL_115170</name>
</gene>
<reference evidence="3" key="1">
    <citation type="submission" date="2016-10" db="EMBL/GenBank/DDBJ databases">
        <title>Sequence of Gallionella enrichment culture.</title>
        <authorList>
            <person name="Poehlein A."/>
            <person name="Muehling M."/>
            <person name="Daniel R."/>
        </authorList>
    </citation>
    <scope>NUCLEOTIDE SEQUENCE</scope>
</reference>
<feature type="transmembrane region" description="Helical" evidence="2">
    <location>
        <begin position="453"/>
        <end position="477"/>
    </location>
</feature>
<dbReference type="PANTHER" id="PTHR40940">
    <property type="entry name" value="PROTEIN BATD-RELATED"/>
    <property type="match status" value="1"/>
</dbReference>
<keyword evidence="2" id="KW-0472">Membrane</keyword>
<protein>
    <recommendedName>
        <fullName evidence="4">Tetratricopeptide repeat protein</fullName>
    </recommendedName>
</protein>
<dbReference type="SUPFAM" id="SSF48452">
    <property type="entry name" value="TPR-like"/>
    <property type="match status" value="1"/>
</dbReference>
<dbReference type="InterPro" id="IPR025738">
    <property type="entry name" value="BatD"/>
</dbReference>
<name>A0A1J5SD72_9ZZZZ</name>
<organism evidence="3">
    <name type="scientific">mine drainage metagenome</name>
    <dbReference type="NCBI Taxonomy" id="410659"/>
    <lineage>
        <taxon>unclassified sequences</taxon>
        <taxon>metagenomes</taxon>
        <taxon>ecological metagenomes</taxon>
    </lineage>
</organism>
<feature type="compositionally biased region" description="Low complexity" evidence="1">
    <location>
        <begin position="388"/>
        <end position="407"/>
    </location>
</feature>
<evidence type="ECO:0000256" key="1">
    <source>
        <dbReference type="SAM" id="MobiDB-lite"/>
    </source>
</evidence>
<dbReference type="AlphaFoldDB" id="A0A1J5SD72"/>
<evidence type="ECO:0008006" key="4">
    <source>
        <dbReference type="Google" id="ProtNLM"/>
    </source>
</evidence>
<feature type="region of interest" description="Disordered" evidence="1">
    <location>
        <begin position="388"/>
        <end position="441"/>
    </location>
</feature>
<accession>A0A1J5SD72</accession>
<dbReference type="PANTHER" id="PTHR40940:SF2">
    <property type="entry name" value="BATD"/>
    <property type="match status" value="1"/>
</dbReference>
<proteinExistence type="predicted"/>
<dbReference type="Pfam" id="PF13584">
    <property type="entry name" value="BatD"/>
    <property type="match status" value="1"/>
</dbReference>